<dbReference type="Proteomes" id="UP000027337">
    <property type="component" value="Unassembled WGS sequence"/>
</dbReference>
<evidence type="ECO:0000256" key="8">
    <source>
        <dbReference type="SAM" id="Phobius"/>
    </source>
</evidence>
<dbReference type="SUPFAM" id="SSF103473">
    <property type="entry name" value="MFS general substrate transporter"/>
    <property type="match status" value="1"/>
</dbReference>
<dbReference type="PROSITE" id="PS50850">
    <property type="entry name" value="MFS"/>
    <property type="match status" value="1"/>
</dbReference>
<keyword evidence="5 8" id="KW-0812">Transmembrane</keyword>
<dbReference type="InterPro" id="IPR020846">
    <property type="entry name" value="MFS_dom"/>
</dbReference>
<feature type="transmembrane region" description="Helical" evidence="8">
    <location>
        <begin position="42"/>
        <end position="63"/>
    </location>
</feature>
<comment type="similarity">
    <text evidence="3">Belongs to the major facilitator superfamily. TCR/Tet family.</text>
</comment>
<evidence type="ECO:0000256" key="4">
    <source>
        <dbReference type="ARBA" id="ARBA00022448"/>
    </source>
</evidence>
<dbReference type="GO" id="GO:0016020">
    <property type="term" value="C:membrane"/>
    <property type="evidence" value="ECO:0007669"/>
    <property type="project" value="UniProtKB-SubCell"/>
</dbReference>
<dbReference type="STRING" id="83219.PM02_10900"/>
<evidence type="ECO:0000313" key="11">
    <source>
        <dbReference type="Proteomes" id="UP000027337"/>
    </source>
</evidence>
<feature type="transmembrane region" description="Helical" evidence="8">
    <location>
        <begin position="337"/>
        <end position="358"/>
    </location>
</feature>
<evidence type="ECO:0000256" key="5">
    <source>
        <dbReference type="ARBA" id="ARBA00022692"/>
    </source>
</evidence>
<keyword evidence="7 8" id="KW-0472">Membrane</keyword>
<feature type="transmembrane region" description="Helical" evidence="8">
    <location>
        <begin position="161"/>
        <end position="181"/>
    </location>
</feature>
<dbReference type="InterPro" id="IPR011701">
    <property type="entry name" value="MFS"/>
</dbReference>
<evidence type="ECO:0000313" key="10">
    <source>
        <dbReference type="EMBL" id="KAJ02972.1"/>
    </source>
</evidence>
<dbReference type="Gene3D" id="1.20.1250.20">
    <property type="entry name" value="MFS general substrate transporter like domains"/>
    <property type="match status" value="1"/>
</dbReference>
<keyword evidence="6 8" id="KW-1133">Transmembrane helix</keyword>
<sequence length="399" mass="42261">MRPAVLFIMATVMIDAMGIGLMMPVMPDLIREVRGLALSDAALWGGVMATSFAVMQFLFGPTLGGLSDRYGRRPVLLTSLVVMAIDYVVMALAGSIWLLLIGRIVGGITAATHATATAYMADISAPENRTKNFGLIGAGFGIGFVLGPLIGGLLAEYGTRAPFWAAAALATANVVLGWFVLKETVTDATRRPFEWLRANPFGALRQLRKLPGVLPLVAVYFLYHVAFAVYPSVWSYFGQERFNWSASVIGLSLALFGVAMALVQGGAIRLTLKWFGERGTVNFGFVFAIASYGAIGVITSGTLALILTPIAAIGGVIPPALQGVMSRRVDANAQGELQGALTSTTALAMILSPLAMTASFSEFTKDGTTFYLPGAPFLLAMALSILALAIFVFSPRKTT</sequence>
<feature type="transmembrane region" description="Helical" evidence="8">
    <location>
        <begin position="304"/>
        <end position="325"/>
    </location>
</feature>
<dbReference type="InterPro" id="IPR005829">
    <property type="entry name" value="Sugar_transporter_CS"/>
</dbReference>
<gene>
    <name evidence="10" type="ORF">PM02_10900</name>
</gene>
<comment type="function">
    <text evidence="1">Resistance to tetracycline by an active tetracycline efflux. This is an energy-dependent process that decreases the accumulation of the antibiotic in whole cells. This protein functions as a metal-tetracycline/H(+) antiporter.</text>
</comment>
<dbReference type="Pfam" id="PF07690">
    <property type="entry name" value="MFS_1"/>
    <property type="match status" value="1"/>
</dbReference>
<dbReference type="InterPro" id="IPR036259">
    <property type="entry name" value="MFS_trans_sf"/>
</dbReference>
<dbReference type="PROSITE" id="PS00216">
    <property type="entry name" value="SUGAR_TRANSPORT_1"/>
    <property type="match status" value="1"/>
</dbReference>
<organism evidence="10 11">
    <name type="scientific">Sulfitobacter mediterraneus</name>
    <dbReference type="NCBI Taxonomy" id="83219"/>
    <lineage>
        <taxon>Bacteria</taxon>
        <taxon>Pseudomonadati</taxon>
        <taxon>Pseudomonadota</taxon>
        <taxon>Alphaproteobacteria</taxon>
        <taxon>Rhodobacterales</taxon>
        <taxon>Roseobacteraceae</taxon>
        <taxon>Sulfitobacter</taxon>
    </lineage>
</organism>
<evidence type="ECO:0000256" key="1">
    <source>
        <dbReference type="ARBA" id="ARBA00003279"/>
    </source>
</evidence>
<reference evidence="10 11" key="1">
    <citation type="journal article" date="2014" name="Genome Announc.">
        <title>Draft Genome Sequences of Two Isolates of the Roseobacter Group, Sulfitobacter sp. Strains 3SOLIMAR09 and 1FIGIMAR09, from Harbors of Mallorca Island (Mediterranean Sea).</title>
        <authorList>
            <person name="Mas-Llado M."/>
            <person name="Pina-Villalonga J.M."/>
            <person name="Brunet-Galmes I."/>
            <person name="Nogales B."/>
            <person name="Bosch R."/>
        </authorList>
    </citation>
    <scope>NUCLEOTIDE SEQUENCE [LARGE SCALE GENOMIC DNA]</scope>
    <source>
        <strain evidence="10 11">1FIGIMAR09</strain>
    </source>
</reference>
<dbReference type="GO" id="GO:0022857">
    <property type="term" value="F:transmembrane transporter activity"/>
    <property type="evidence" value="ECO:0007669"/>
    <property type="project" value="InterPro"/>
</dbReference>
<keyword evidence="11" id="KW-1185">Reference proteome</keyword>
<feature type="transmembrane region" description="Helical" evidence="8">
    <location>
        <begin position="133"/>
        <end position="155"/>
    </location>
</feature>
<feature type="transmembrane region" description="Helical" evidence="8">
    <location>
        <begin position="104"/>
        <end position="121"/>
    </location>
</feature>
<comment type="caution">
    <text evidence="10">The sequence shown here is derived from an EMBL/GenBank/DDBJ whole genome shotgun (WGS) entry which is preliminary data.</text>
</comment>
<dbReference type="EMBL" id="JEMU01000008">
    <property type="protein sequence ID" value="KAJ02972.1"/>
    <property type="molecule type" value="Genomic_DNA"/>
</dbReference>
<name>A0A061SQ20_9RHOB</name>
<evidence type="ECO:0000256" key="2">
    <source>
        <dbReference type="ARBA" id="ARBA00004141"/>
    </source>
</evidence>
<dbReference type="AlphaFoldDB" id="A0A061SQ20"/>
<feature type="transmembrane region" description="Helical" evidence="8">
    <location>
        <begin position="370"/>
        <end position="393"/>
    </location>
</feature>
<protein>
    <submittedName>
        <fullName evidence="10">MFS transporter</fullName>
    </submittedName>
</protein>
<feature type="transmembrane region" description="Helical" evidence="8">
    <location>
        <begin position="75"/>
        <end position="98"/>
    </location>
</feature>
<accession>A0A061SQ20</accession>
<feature type="transmembrane region" description="Helical" evidence="8">
    <location>
        <begin position="280"/>
        <end position="298"/>
    </location>
</feature>
<keyword evidence="4" id="KW-0813">Transport</keyword>
<feature type="domain" description="Major facilitator superfamily (MFS) profile" evidence="9">
    <location>
        <begin position="4"/>
        <end position="399"/>
    </location>
</feature>
<dbReference type="PANTHER" id="PTHR23504">
    <property type="entry name" value="MAJOR FACILITATOR SUPERFAMILY DOMAIN-CONTAINING PROTEIN 10"/>
    <property type="match status" value="1"/>
</dbReference>
<dbReference type="CDD" id="cd17388">
    <property type="entry name" value="MFS_TetA"/>
    <property type="match status" value="1"/>
</dbReference>
<evidence type="ECO:0000256" key="7">
    <source>
        <dbReference type="ARBA" id="ARBA00023136"/>
    </source>
</evidence>
<comment type="subcellular location">
    <subcellularLocation>
        <location evidence="2">Membrane</location>
        <topology evidence="2">Multi-pass membrane protein</topology>
    </subcellularLocation>
</comment>
<dbReference type="InterPro" id="IPR001958">
    <property type="entry name" value="Tet-R_TetA/multi-R_MdtG-like"/>
</dbReference>
<feature type="transmembrane region" description="Helical" evidence="8">
    <location>
        <begin position="246"/>
        <end position="268"/>
    </location>
</feature>
<evidence type="ECO:0000256" key="6">
    <source>
        <dbReference type="ARBA" id="ARBA00022989"/>
    </source>
</evidence>
<evidence type="ECO:0000259" key="9">
    <source>
        <dbReference type="PROSITE" id="PS50850"/>
    </source>
</evidence>
<evidence type="ECO:0000256" key="3">
    <source>
        <dbReference type="ARBA" id="ARBA00007520"/>
    </source>
</evidence>
<feature type="transmembrane region" description="Helical" evidence="8">
    <location>
        <begin position="213"/>
        <end position="234"/>
    </location>
</feature>
<dbReference type="eggNOG" id="COG2814">
    <property type="taxonomic scope" value="Bacteria"/>
</dbReference>
<dbReference type="PANTHER" id="PTHR23504:SF15">
    <property type="entry name" value="MAJOR FACILITATOR SUPERFAMILY (MFS) PROFILE DOMAIN-CONTAINING PROTEIN"/>
    <property type="match status" value="1"/>
</dbReference>
<dbReference type="PRINTS" id="PR01035">
    <property type="entry name" value="TCRTETA"/>
</dbReference>
<proteinExistence type="inferred from homology"/>